<dbReference type="EMBL" id="AGNK02003384">
    <property type="status" value="NOT_ANNOTATED_CDS"/>
    <property type="molecule type" value="Genomic_DNA"/>
</dbReference>
<protein>
    <submittedName>
        <fullName evidence="2">Uncharacterized protein</fullName>
    </submittedName>
</protein>
<name>K3XP99_SETIT</name>
<dbReference type="EnsemblPlants" id="KQL07889">
    <property type="protein sequence ID" value="KQL07889"/>
    <property type="gene ID" value="SETIT_003722mg"/>
</dbReference>
<evidence type="ECO:0000313" key="2">
    <source>
        <dbReference type="EnsemblPlants" id="KQL07889"/>
    </source>
</evidence>
<keyword evidence="3" id="KW-1185">Reference proteome</keyword>
<reference evidence="3" key="1">
    <citation type="journal article" date="2012" name="Nat. Biotechnol.">
        <title>Reference genome sequence of the model plant Setaria.</title>
        <authorList>
            <person name="Bennetzen J.L."/>
            <person name="Schmutz J."/>
            <person name="Wang H."/>
            <person name="Percifield R."/>
            <person name="Hawkins J."/>
            <person name="Pontaroli A.C."/>
            <person name="Estep M."/>
            <person name="Feng L."/>
            <person name="Vaughn J.N."/>
            <person name="Grimwood J."/>
            <person name="Jenkins J."/>
            <person name="Barry K."/>
            <person name="Lindquist E."/>
            <person name="Hellsten U."/>
            <person name="Deshpande S."/>
            <person name="Wang X."/>
            <person name="Wu X."/>
            <person name="Mitros T."/>
            <person name="Triplett J."/>
            <person name="Yang X."/>
            <person name="Ye C.Y."/>
            <person name="Mauro-Herrera M."/>
            <person name="Wang L."/>
            <person name="Li P."/>
            <person name="Sharma M."/>
            <person name="Sharma R."/>
            <person name="Ronald P.C."/>
            <person name="Panaud O."/>
            <person name="Kellogg E.A."/>
            <person name="Brutnell T.P."/>
            <person name="Doust A.N."/>
            <person name="Tuskan G.A."/>
            <person name="Rokhsar D."/>
            <person name="Devos K.M."/>
        </authorList>
    </citation>
    <scope>NUCLEOTIDE SEQUENCE [LARGE SCALE GENOMIC DNA]</scope>
    <source>
        <strain evidence="3">cv. Yugu1</strain>
    </source>
</reference>
<evidence type="ECO:0000313" key="3">
    <source>
        <dbReference type="Proteomes" id="UP000004995"/>
    </source>
</evidence>
<feature type="region of interest" description="Disordered" evidence="1">
    <location>
        <begin position="1"/>
        <end position="29"/>
    </location>
</feature>
<accession>K3XP99</accession>
<reference evidence="2" key="2">
    <citation type="submission" date="2018-08" db="UniProtKB">
        <authorList>
            <consortium name="EnsemblPlants"/>
        </authorList>
    </citation>
    <scope>IDENTIFICATION</scope>
    <source>
        <strain evidence="2">Yugu1</strain>
    </source>
</reference>
<evidence type="ECO:0000256" key="1">
    <source>
        <dbReference type="SAM" id="MobiDB-lite"/>
    </source>
</evidence>
<proteinExistence type="predicted"/>
<dbReference type="Gramene" id="KQL07889">
    <property type="protein sequence ID" value="KQL07889"/>
    <property type="gene ID" value="SETIT_003722mg"/>
</dbReference>
<dbReference type="AlphaFoldDB" id="K3XP99"/>
<dbReference type="Proteomes" id="UP000004995">
    <property type="component" value="Unassembled WGS sequence"/>
</dbReference>
<sequence>MARQSCSPIQTCNTSQGKHTAQAPESQPTGQVICLTRNHQLHAKHTSWG</sequence>
<organism evidence="2 3">
    <name type="scientific">Setaria italica</name>
    <name type="common">Foxtail millet</name>
    <name type="synonym">Panicum italicum</name>
    <dbReference type="NCBI Taxonomy" id="4555"/>
    <lineage>
        <taxon>Eukaryota</taxon>
        <taxon>Viridiplantae</taxon>
        <taxon>Streptophyta</taxon>
        <taxon>Embryophyta</taxon>
        <taxon>Tracheophyta</taxon>
        <taxon>Spermatophyta</taxon>
        <taxon>Magnoliopsida</taxon>
        <taxon>Liliopsida</taxon>
        <taxon>Poales</taxon>
        <taxon>Poaceae</taxon>
        <taxon>PACMAD clade</taxon>
        <taxon>Panicoideae</taxon>
        <taxon>Panicodae</taxon>
        <taxon>Paniceae</taxon>
        <taxon>Cenchrinae</taxon>
        <taxon>Setaria</taxon>
    </lineage>
</organism>
<dbReference type="InParanoid" id="K3XP99"/>
<dbReference type="HOGENOM" id="CLU_3145326_0_0_1"/>